<evidence type="ECO:0000256" key="1">
    <source>
        <dbReference type="SAM" id="Phobius"/>
    </source>
</evidence>
<organism evidence="2 3">
    <name type="scientific">Streptomyces venezuelae</name>
    <dbReference type="NCBI Taxonomy" id="54571"/>
    <lineage>
        <taxon>Bacteria</taxon>
        <taxon>Bacillati</taxon>
        <taxon>Actinomycetota</taxon>
        <taxon>Actinomycetes</taxon>
        <taxon>Kitasatosporales</taxon>
        <taxon>Streptomycetaceae</taxon>
        <taxon>Streptomyces</taxon>
    </lineage>
</organism>
<keyword evidence="1" id="KW-1133">Transmembrane helix</keyword>
<evidence type="ECO:0000313" key="2">
    <source>
        <dbReference type="EMBL" id="QES32469.1"/>
    </source>
</evidence>
<feature type="transmembrane region" description="Helical" evidence="1">
    <location>
        <begin position="7"/>
        <end position="23"/>
    </location>
</feature>
<gene>
    <name evidence="2" type="ORF">DEJ48_02780</name>
</gene>
<reference evidence="2 3" key="1">
    <citation type="submission" date="2018-05" db="EMBL/GenBank/DDBJ databases">
        <title>Streptomyces venezuelae.</title>
        <authorList>
            <person name="Kim W."/>
            <person name="Lee N."/>
            <person name="Cho B.-K."/>
        </authorList>
    </citation>
    <scope>NUCLEOTIDE SEQUENCE [LARGE SCALE GENOMIC DNA]</scope>
    <source>
        <strain evidence="2 3">ATCC 14584</strain>
    </source>
</reference>
<name>A0A5P2BVL1_STRVZ</name>
<keyword evidence="1" id="KW-0472">Membrane</keyword>
<sequence length="63" mass="6998">MTRDGKTYLYVTYALGSVFAFAFEPGQKVNTYPYKGLVQVAKFLARWVAGDAGSHPPKQEGRL</sequence>
<dbReference type="Proteomes" id="UP000322927">
    <property type="component" value="Chromosome"/>
</dbReference>
<evidence type="ECO:0000313" key="3">
    <source>
        <dbReference type="Proteomes" id="UP000322927"/>
    </source>
</evidence>
<dbReference type="AlphaFoldDB" id="A0A5P2BVL1"/>
<keyword evidence="1" id="KW-0812">Transmembrane</keyword>
<protein>
    <submittedName>
        <fullName evidence="2">Uncharacterized protein</fullName>
    </submittedName>
</protein>
<dbReference type="EMBL" id="CP029192">
    <property type="protein sequence ID" value="QES32469.1"/>
    <property type="molecule type" value="Genomic_DNA"/>
</dbReference>
<accession>A0A5P2BVL1</accession>
<proteinExistence type="predicted"/>